<evidence type="ECO:0000313" key="2">
    <source>
        <dbReference type="Proteomes" id="UP000004633"/>
    </source>
</evidence>
<evidence type="ECO:0008006" key="3">
    <source>
        <dbReference type="Google" id="ProtNLM"/>
    </source>
</evidence>
<proteinExistence type="predicted"/>
<evidence type="ECO:0000313" key="1">
    <source>
        <dbReference type="EMBL" id="EFW30230.1"/>
    </source>
</evidence>
<reference evidence="1 2" key="1">
    <citation type="submission" date="2010-08" db="EMBL/GenBank/DDBJ databases">
        <authorList>
            <person name="Weinstock G."/>
            <person name="Sodergren E."/>
            <person name="Clifton S."/>
            <person name="Fulton L."/>
            <person name="Fulton B."/>
            <person name="Courtney L."/>
            <person name="Fronick C."/>
            <person name="Harrison M."/>
            <person name="Strong C."/>
            <person name="Farmer C."/>
            <person name="Delahaunty K."/>
            <person name="Markovic C."/>
            <person name="Hall O."/>
            <person name="Minx P."/>
            <person name="Tomlinson C."/>
            <person name="Mitreva M."/>
            <person name="Hou S."/>
            <person name="Chen J."/>
            <person name="Wollam A."/>
            <person name="Pepin K.H."/>
            <person name="Johnson M."/>
            <person name="Bhonagiri V."/>
            <person name="Zhang X."/>
            <person name="Suruliraj S."/>
            <person name="Warren W."/>
            <person name="Chinwalla A."/>
            <person name="Mardis E.R."/>
            <person name="Wilson R.K."/>
        </authorList>
    </citation>
    <scope>NUCLEOTIDE SEQUENCE [LARGE SCALE GENOMIC DNA]</scope>
    <source>
        <strain evidence="1 2">F0399</strain>
    </source>
</reference>
<dbReference type="STRING" id="749551.HMPREF9555_00522"/>
<name>E7N0M2_9FIRM</name>
<keyword evidence="2" id="KW-1185">Reference proteome</keyword>
<sequence>MFKLIMSYKRICKHLIERVLGIEVKDIAYIENEYPLKSTHESKGVRLDVFVADTAGSRFVLEMQVRNYGAREIGRRSRFYQTTIDFDFLTTGEAYKDLGDAYVIFFCPFPLWGGERRVYTFENTCREDKNLTLQDGMTKVFLSSAGKPTDDIDPEVNDFLNYMNGILGDSPFIREIDEEIRRLKENGEKEELYMNFLMSINDDLIEARAEARKEGRAEGTEKTQISALKNLMKDLNLSLEKAMDALGIPSNDRAKYAAMIQN</sequence>
<dbReference type="RefSeq" id="WP_009349203.1">
    <property type="nucleotide sequence ID" value="NZ_GL638130.1"/>
</dbReference>
<dbReference type="InterPro" id="IPR010106">
    <property type="entry name" value="RpnA"/>
</dbReference>
<organism evidence="1 2">
    <name type="scientific">Selenomonas artemidis F0399</name>
    <dbReference type="NCBI Taxonomy" id="749551"/>
    <lineage>
        <taxon>Bacteria</taxon>
        <taxon>Bacillati</taxon>
        <taxon>Bacillota</taxon>
        <taxon>Negativicutes</taxon>
        <taxon>Selenomonadales</taxon>
        <taxon>Selenomonadaceae</taxon>
        <taxon>Selenomonas</taxon>
    </lineage>
</organism>
<protein>
    <recommendedName>
        <fullName evidence="3">Rpn family recombination-promoting nuclease/putative transposase</fullName>
    </recommendedName>
</protein>
<dbReference type="NCBIfam" id="TIGR01784">
    <property type="entry name" value="T_den_put_tspse"/>
    <property type="match status" value="1"/>
</dbReference>
<dbReference type="EMBL" id="AECV01000005">
    <property type="protein sequence ID" value="EFW30230.1"/>
    <property type="molecule type" value="Genomic_DNA"/>
</dbReference>
<dbReference type="Pfam" id="PF12784">
    <property type="entry name" value="PDDEXK_2"/>
    <property type="match status" value="1"/>
</dbReference>
<accession>E7N0M2</accession>
<gene>
    <name evidence="1" type="ORF">HMPREF9555_00522</name>
</gene>
<dbReference type="HOGENOM" id="CLU_071023_2_0_9"/>
<dbReference type="Proteomes" id="UP000004633">
    <property type="component" value="Unassembled WGS sequence"/>
</dbReference>
<dbReference type="AlphaFoldDB" id="E7N0M2"/>
<comment type="caution">
    <text evidence="1">The sequence shown here is derived from an EMBL/GenBank/DDBJ whole genome shotgun (WGS) entry which is preliminary data.</text>
</comment>